<dbReference type="RefSeq" id="WP_382270329.1">
    <property type="nucleotide sequence ID" value="NZ_JBHTBU010000001.1"/>
</dbReference>
<evidence type="ECO:0000259" key="1">
    <source>
        <dbReference type="Pfam" id="PF03358"/>
    </source>
</evidence>
<dbReference type="InterPro" id="IPR005025">
    <property type="entry name" value="FMN_Rdtase-like_dom"/>
</dbReference>
<protein>
    <submittedName>
        <fullName evidence="2">NADPH-dependent FMN reductase</fullName>
        <ecNumber evidence="2">1.-.-.-</ecNumber>
    </submittedName>
</protein>
<reference evidence="3" key="1">
    <citation type="journal article" date="2019" name="Int. J. Syst. Evol. Microbiol.">
        <title>The Global Catalogue of Microorganisms (GCM) 10K type strain sequencing project: providing services to taxonomists for standard genome sequencing and annotation.</title>
        <authorList>
            <consortium name="The Broad Institute Genomics Platform"/>
            <consortium name="The Broad Institute Genome Sequencing Center for Infectious Disease"/>
            <person name="Wu L."/>
            <person name="Ma J."/>
        </authorList>
    </citation>
    <scope>NUCLEOTIDE SEQUENCE [LARGE SCALE GENOMIC DNA]</scope>
    <source>
        <strain evidence="3">KACC 12508</strain>
    </source>
</reference>
<keyword evidence="3" id="KW-1185">Reference proteome</keyword>
<keyword evidence="2" id="KW-0560">Oxidoreductase</keyword>
<comment type="caution">
    <text evidence="2">The sequence shown here is derived from an EMBL/GenBank/DDBJ whole genome shotgun (WGS) entry which is preliminary data.</text>
</comment>
<dbReference type="InterPro" id="IPR029039">
    <property type="entry name" value="Flavoprotein-like_sf"/>
</dbReference>
<dbReference type="EC" id="1.-.-.-" evidence="2"/>
<sequence>MSALLPALATGELTRTNEKINVALIYGSIREGRYCDTVANWACAQVRKHPQFALEIVDPAKLSLQPQLDRKENVDLNVLRACLDRADAFIVITPEYNHGYPAPLKHLIDSVSREWQAKPLAFVSYGGVSGGLRAVEQLRQVFGELHVATMRNSVSFANAWEQFDERGHLFAPARAEKSMEMMLAQLHWWAGALKDARCSIPYGIVAT</sequence>
<dbReference type="SUPFAM" id="SSF52218">
    <property type="entry name" value="Flavoproteins"/>
    <property type="match status" value="1"/>
</dbReference>
<feature type="domain" description="NADPH-dependent FMN reductase-like" evidence="1">
    <location>
        <begin position="21"/>
        <end position="160"/>
    </location>
</feature>
<evidence type="ECO:0000313" key="2">
    <source>
        <dbReference type="EMBL" id="MFC7287222.1"/>
    </source>
</evidence>
<name>A0ABW2I8C7_9BURK</name>
<dbReference type="PANTHER" id="PTHR30543:SF21">
    <property type="entry name" value="NAD(P)H-DEPENDENT FMN REDUCTASE LOT6"/>
    <property type="match status" value="1"/>
</dbReference>
<dbReference type="EMBL" id="JBHTBU010000001">
    <property type="protein sequence ID" value="MFC7287222.1"/>
    <property type="molecule type" value="Genomic_DNA"/>
</dbReference>
<proteinExistence type="predicted"/>
<dbReference type="Gene3D" id="3.40.50.360">
    <property type="match status" value="1"/>
</dbReference>
<gene>
    <name evidence="2" type="ORF">ACFQPC_04145</name>
</gene>
<dbReference type="Pfam" id="PF03358">
    <property type="entry name" value="FMN_red"/>
    <property type="match status" value="1"/>
</dbReference>
<organism evidence="2 3">
    <name type="scientific">Herminiimonas glaciei</name>
    <dbReference type="NCBI Taxonomy" id="523788"/>
    <lineage>
        <taxon>Bacteria</taxon>
        <taxon>Pseudomonadati</taxon>
        <taxon>Pseudomonadota</taxon>
        <taxon>Betaproteobacteria</taxon>
        <taxon>Burkholderiales</taxon>
        <taxon>Oxalobacteraceae</taxon>
        <taxon>Herminiimonas</taxon>
    </lineage>
</organism>
<dbReference type="InterPro" id="IPR050712">
    <property type="entry name" value="NAD(P)H-dep_reductase"/>
</dbReference>
<dbReference type="GO" id="GO:0016491">
    <property type="term" value="F:oxidoreductase activity"/>
    <property type="evidence" value="ECO:0007669"/>
    <property type="project" value="UniProtKB-KW"/>
</dbReference>
<dbReference type="Proteomes" id="UP001596542">
    <property type="component" value="Unassembled WGS sequence"/>
</dbReference>
<evidence type="ECO:0000313" key="3">
    <source>
        <dbReference type="Proteomes" id="UP001596542"/>
    </source>
</evidence>
<accession>A0ABW2I8C7</accession>
<dbReference type="PANTHER" id="PTHR30543">
    <property type="entry name" value="CHROMATE REDUCTASE"/>
    <property type="match status" value="1"/>
</dbReference>